<sequence length="344" mass="36614">MDLPSFSFSTTAEEVATAFADRIAGKNVLITGTSINGLGFETARVIARHANLVILAGYSPERLQLSKDAIKQELPSANIRCLTLDLSSLAAVRVAATEVNEYPEPIHVLINNAAAAIAGFKLTVDGLESQMAVNHVGHFLLTALLYPRLLAAKTETFTPRVVFVSSLAHAYCTGVDLAALAHPTADAHDTWTAYYRSKAANILTVRELARRAAGALNAYSVHPGGIYTNITKKAESRAYMQSPVRRSVPSYSHPLPALDPAHAGYVDADGNPTPNPTVFKTLPQGAATTVVAAFDPRLEDKSGAYLADGAEDNASVAPHSTDPVMAEQLWALTEKIIGQPFVLA</sequence>
<accession>A0AAD7DS96</accession>
<protein>
    <submittedName>
        <fullName evidence="3">Uncharacterized protein</fullName>
    </submittedName>
</protein>
<dbReference type="PANTHER" id="PTHR24320">
    <property type="entry name" value="RETINOL DEHYDROGENASE"/>
    <property type="match status" value="1"/>
</dbReference>
<dbReference type="SUPFAM" id="SSF51735">
    <property type="entry name" value="NAD(P)-binding Rossmann-fold domains"/>
    <property type="match status" value="1"/>
</dbReference>
<dbReference type="Proteomes" id="UP001221757">
    <property type="component" value="Unassembled WGS sequence"/>
</dbReference>
<comment type="similarity">
    <text evidence="1">Belongs to the short-chain dehydrogenases/reductases (SDR) family.</text>
</comment>
<evidence type="ECO:0000313" key="3">
    <source>
        <dbReference type="EMBL" id="KAJ7697993.1"/>
    </source>
</evidence>
<organism evidence="3 4">
    <name type="scientific">Mycena rosella</name>
    <name type="common">Pink bonnet</name>
    <name type="synonym">Agaricus rosellus</name>
    <dbReference type="NCBI Taxonomy" id="1033263"/>
    <lineage>
        <taxon>Eukaryota</taxon>
        <taxon>Fungi</taxon>
        <taxon>Dikarya</taxon>
        <taxon>Basidiomycota</taxon>
        <taxon>Agaricomycotina</taxon>
        <taxon>Agaricomycetes</taxon>
        <taxon>Agaricomycetidae</taxon>
        <taxon>Agaricales</taxon>
        <taxon>Marasmiineae</taxon>
        <taxon>Mycenaceae</taxon>
        <taxon>Mycena</taxon>
    </lineage>
</organism>
<comment type="caution">
    <text evidence="3">The sequence shown here is derived from an EMBL/GenBank/DDBJ whole genome shotgun (WGS) entry which is preliminary data.</text>
</comment>
<dbReference type="GO" id="GO:0016491">
    <property type="term" value="F:oxidoreductase activity"/>
    <property type="evidence" value="ECO:0007669"/>
    <property type="project" value="UniProtKB-KW"/>
</dbReference>
<evidence type="ECO:0000256" key="2">
    <source>
        <dbReference type="ARBA" id="ARBA00023002"/>
    </source>
</evidence>
<dbReference type="PANTHER" id="PTHR24320:SF283">
    <property type="entry name" value="RETINOL DEHYDROGENASE 11"/>
    <property type="match status" value="1"/>
</dbReference>
<name>A0AAD7DS96_MYCRO</name>
<evidence type="ECO:0000313" key="4">
    <source>
        <dbReference type="Proteomes" id="UP001221757"/>
    </source>
</evidence>
<dbReference type="AlphaFoldDB" id="A0AAD7DS96"/>
<dbReference type="InterPro" id="IPR036291">
    <property type="entry name" value="NAD(P)-bd_dom_sf"/>
</dbReference>
<dbReference type="Gene3D" id="3.40.50.720">
    <property type="entry name" value="NAD(P)-binding Rossmann-like Domain"/>
    <property type="match status" value="1"/>
</dbReference>
<proteinExistence type="inferred from homology"/>
<evidence type="ECO:0000256" key="1">
    <source>
        <dbReference type="ARBA" id="ARBA00006484"/>
    </source>
</evidence>
<dbReference type="EMBL" id="JARKIE010000027">
    <property type="protein sequence ID" value="KAJ7697993.1"/>
    <property type="molecule type" value="Genomic_DNA"/>
</dbReference>
<gene>
    <name evidence="3" type="ORF">B0H17DRAFT_1196988</name>
</gene>
<dbReference type="Pfam" id="PF00106">
    <property type="entry name" value="adh_short"/>
    <property type="match status" value="1"/>
</dbReference>
<keyword evidence="2" id="KW-0560">Oxidoreductase</keyword>
<reference evidence="3" key="1">
    <citation type="submission" date="2023-03" db="EMBL/GenBank/DDBJ databases">
        <title>Massive genome expansion in bonnet fungi (Mycena s.s.) driven by repeated elements and novel gene families across ecological guilds.</title>
        <authorList>
            <consortium name="Lawrence Berkeley National Laboratory"/>
            <person name="Harder C.B."/>
            <person name="Miyauchi S."/>
            <person name="Viragh M."/>
            <person name="Kuo A."/>
            <person name="Thoen E."/>
            <person name="Andreopoulos B."/>
            <person name="Lu D."/>
            <person name="Skrede I."/>
            <person name="Drula E."/>
            <person name="Henrissat B."/>
            <person name="Morin E."/>
            <person name="Kohler A."/>
            <person name="Barry K."/>
            <person name="LaButti K."/>
            <person name="Morin E."/>
            <person name="Salamov A."/>
            <person name="Lipzen A."/>
            <person name="Mereny Z."/>
            <person name="Hegedus B."/>
            <person name="Baldrian P."/>
            <person name="Stursova M."/>
            <person name="Weitz H."/>
            <person name="Taylor A."/>
            <person name="Grigoriev I.V."/>
            <person name="Nagy L.G."/>
            <person name="Martin F."/>
            <person name="Kauserud H."/>
        </authorList>
    </citation>
    <scope>NUCLEOTIDE SEQUENCE</scope>
    <source>
        <strain evidence="3">CBHHK067</strain>
    </source>
</reference>
<keyword evidence="4" id="KW-1185">Reference proteome</keyword>
<dbReference type="InterPro" id="IPR002347">
    <property type="entry name" value="SDR_fam"/>
</dbReference>